<dbReference type="CDD" id="cd16461">
    <property type="entry name" value="RING-H2_EL5-like"/>
    <property type="match status" value="1"/>
</dbReference>
<evidence type="ECO:0000256" key="13">
    <source>
        <dbReference type="PROSITE-ProRule" id="PRU00175"/>
    </source>
</evidence>
<dbReference type="AlphaFoldDB" id="A0A8T0H0B6"/>
<keyword evidence="9" id="KW-0862">Zinc</keyword>
<comment type="subcellular location">
    <subcellularLocation>
        <location evidence="2">Membrane</location>
        <topology evidence="2">Single-pass membrane protein</topology>
    </subcellularLocation>
</comment>
<dbReference type="GO" id="GO:0016567">
    <property type="term" value="P:protein ubiquitination"/>
    <property type="evidence" value="ECO:0007669"/>
    <property type="project" value="InterPro"/>
</dbReference>
<evidence type="ECO:0000313" key="17">
    <source>
        <dbReference type="EMBL" id="KAG0564155.1"/>
    </source>
</evidence>
<keyword evidence="8" id="KW-0833">Ubl conjugation pathway</keyword>
<evidence type="ECO:0000256" key="10">
    <source>
        <dbReference type="ARBA" id="ARBA00022989"/>
    </source>
</evidence>
<dbReference type="EMBL" id="CM026429">
    <property type="protein sequence ID" value="KAG0564155.1"/>
    <property type="molecule type" value="Genomic_DNA"/>
</dbReference>
<feature type="region of interest" description="Disordered" evidence="14">
    <location>
        <begin position="214"/>
        <end position="241"/>
    </location>
</feature>
<comment type="pathway">
    <text evidence="3">Protein modification; protein ubiquitination.</text>
</comment>
<keyword evidence="10 15" id="KW-1133">Transmembrane helix</keyword>
<feature type="compositionally biased region" description="Polar residues" evidence="14">
    <location>
        <begin position="228"/>
        <end position="237"/>
    </location>
</feature>
<dbReference type="PROSITE" id="PS50089">
    <property type="entry name" value="ZF_RING_2"/>
    <property type="match status" value="1"/>
</dbReference>
<dbReference type="GO" id="GO:0008270">
    <property type="term" value="F:zinc ion binding"/>
    <property type="evidence" value="ECO:0007669"/>
    <property type="project" value="UniProtKB-KW"/>
</dbReference>
<evidence type="ECO:0000256" key="12">
    <source>
        <dbReference type="ARBA" id="ARBA00024209"/>
    </source>
</evidence>
<feature type="domain" description="RING-type" evidence="16">
    <location>
        <begin position="125"/>
        <end position="167"/>
    </location>
</feature>
<sequence>MTAGFRIHDAHSRQLLQMDPNMTYPPRPPYGGPNSPGPREASYFSRSFNSNVVVVMAVLLFALVVAAFINTVARCILRRRRPQAPDDHNSTDKGLDKSVIEALPVVAYGAESLKSFLDPAGGTECVVCLSEFTAGEKIRLLPDCQHGFHLACIDTWLLTHTTCPVCRRSVLPASPCPDSDSSLDPACAQSIVGGSARFGSSRFHSARIASVDIEIEPSNGAPPPPTSTDPGASSSSRPKPRFASILSTEVMASIIGSRRFGATRNQGSV</sequence>
<accession>A0A8T0H0B6</accession>
<dbReference type="PANTHER" id="PTHR46905:SF7">
    <property type="entry name" value="RING-H2 FINGER PROTEIN ATL78"/>
    <property type="match status" value="1"/>
</dbReference>
<gene>
    <name evidence="17" type="ORF">KC19_8G087900</name>
</gene>
<protein>
    <recommendedName>
        <fullName evidence="4">RING-type E3 ubiquitin transferase</fullName>
        <ecNumber evidence="4">2.3.2.27</ecNumber>
    </recommendedName>
</protein>
<dbReference type="PANTHER" id="PTHR46905">
    <property type="entry name" value="RING-H2 FINGER PROTEIN ATL78"/>
    <property type="match status" value="1"/>
</dbReference>
<evidence type="ECO:0000256" key="1">
    <source>
        <dbReference type="ARBA" id="ARBA00000900"/>
    </source>
</evidence>
<evidence type="ECO:0000256" key="9">
    <source>
        <dbReference type="ARBA" id="ARBA00022833"/>
    </source>
</evidence>
<name>A0A8T0H0B6_CERPU</name>
<keyword evidence="7" id="KW-0479">Metal-binding</keyword>
<organism evidence="17 18">
    <name type="scientific">Ceratodon purpureus</name>
    <name type="common">Fire moss</name>
    <name type="synonym">Dicranum purpureum</name>
    <dbReference type="NCBI Taxonomy" id="3225"/>
    <lineage>
        <taxon>Eukaryota</taxon>
        <taxon>Viridiplantae</taxon>
        <taxon>Streptophyta</taxon>
        <taxon>Embryophyta</taxon>
        <taxon>Bryophyta</taxon>
        <taxon>Bryophytina</taxon>
        <taxon>Bryopsida</taxon>
        <taxon>Dicranidae</taxon>
        <taxon>Pseudoditrichales</taxon>
        <taxon>Ditrichaceae</taxon>
        <taxon>Ceratodon</taxon>
    </lineage>
</organism>
<dbReference type="FunFam" id="3.30.40.10:FF:000187">
    <property type="entry name" value="E3 ubiquitin-protein ligase ATL6"/>
    <property type="match status" value="1"/>
</dbReference>
<feature type="transmembrane region" description="Helical" evidence="15">
    <location>
        <begin position="52"/>
        <end position="73"/>
    </location>
</feature>
<comment type="similarity">
    <text evidence="12">Belongs to the RING-type zinc finger family. ATL subfamily.</text>
</comment>
<evidence type="ECO:0000256" key="8">
    <source>
        <dbReference type="ARBA" id="ARBA00022786"/>
    </source>
</evidence>
<evidence type="ECO:0000256" key="6">
    <source>
        <dbReference type="ARBA" id="ARBA00022692"/>
    </source>
</evidence>
<evidence type="ECO:0000256" key="7">
    <source>
        <dbReference type="ARBA" id="ARBA00022723"/>
    </source>
</evidence>
<keyword evidence="6 15" id="KW-0812">Transmembrane</keyword>
<dbReference type="InterPro" id="IPR044602">
    <property type="entry name" value="ATL10/ATL72-79-like"/>
</dbReference>
<evidence type="ECO:0000256" key="11">
    <source>
        <dbReference type="ARBA" id="ARBA00023136"/>
    </source>
</evidence>
<keyword evidence="11 15" id="KW-0472">Membrane</keyword>
<dbReference type="Pfam" id="PF13639">
    <property type="entry name" value="zf-RING_2"/>
    <property type="match status" value="1"/>
</dbReference>
<dbReference type="GO" id="GO:0061630">
    <property type="term" value="F:ubiquitin protein ligase activity"/>
    <property type="evidence" value="ECO:0007669"/>
    <property type="project" value="UniProtKB-EC"/>
</dbReference>
<evidence type="ECO:0000256" key="3">
    <source>
        <dbReference type="ARBA" id="ARBA00004906"/>
    </source>
</evidence>
<evidence type="ECO:0000256" key="2">
    <source>
        <dbReference type="ARBA" id="ARBA00004167"/>
    </source>
</evidence>
<dbReference type="SMART" id="SM00184">
    <property type="entry name" value="RING"/>
    <property type="match status" value="1"/>
</dbReference>
<evidence type="ECO:0000256" key="14">
    <source>
        <dbReference type="SAM" id="MobiDB-lite"/>
    </source>
</evidence>
<proteinExistence type="inferred from homology"/>
<evidence type="ECO:0000256" key="5">
    <source>
        <dbReference type="ARBA" id="ARBA00022679"/>
    </source>
</evidence>
<comment type="caution">
    <text evidence="17">The sequence shown here is derived from an EMBL/GenBank/DDBJ whole genome shotgun (WGS) entry which is preliminary data.</text>
</comment>
<dbReference type="GO" id="GO:0016020">
    <property type="term" value="C:membrane"/>
    <property type="evidence" value="ECO:0007669"/>
    <property type="project" value="UniProtKB-SubCell"/>
</dbReference>
<dbReference type="InterPro" id="IPR013083">
    <property type="entry name" value="Znf_RING/FYVE/PHD"/>
</dbReference>
<keyword evidence="18" id="KW-1185">Reference proteome</keyword>
<comment type="catalytic activity">
    <reaction evidence="1">
        <text>S-ubiquitinyl-[E2 ubiquitin-conjugating enzyme]-L-cysteine + [acceptor protein]-L-lysine = [E2 ubiquitin-conjugating enzyme]-L-cysteine + N(6)-ubiquitinyl-[acceptor protein]-L-lysine.</text>
        <dbReference type="EC" id="2.3.2.27"/>
    </reaction>
</comment>
<dbReference type="InterPro" id="IPR001841">
    <property type="entry name" value="Znf_RING"/>
</dbReference>
<dbReference type="Gene3D" id="3.30.40.10">
    <property type="entry name" value="Zinc/RING finger domain, C3HC4 (zinc finger)"/>
    <property type="match status" value="1"/>
</dbReference>
<dbReference type="Proteomes" id="UP000822688">
    <property type="component" value="Chromosome 8"/>
</dbReference>
<evidence type="ECO:0000256" key="15">
    <source>
        <dbReference type="SAM" id="Phobius"/>
    </source>
</evidence>
<dbReference type="SUPFAM" id="SSF57850">
    <property type="entry name" value="RING/U-box"/>
    <property type="match status" value="1"/>
</dbReference>
<reference evidence="17" key="1">
    <citation type="submission" date="2020-06" db="EMBL/GenBank/DDBJ databases">
        <title>WGS assembly of Ceratodon purpureus strain R40.</title>
        <authorList>
            <person name="Carey S.B."/>
            <person name="Jenkins J."/>
            <person name="Shu S."/>
            <person name="Lovell J.T."/>
            <person name="Sreedasyam A."/>
            <person name="Maumus F."/>
            <person name="Tiley G.P."/>
            <person name="Fernandez-Pozo N."/>
            <person name="Barry K."/>
            <person name="Chen C."/>
            <person name="Wang M."/>
            <person name="Lipzen A."/>
            <person name="Daum C."/>
            <person name="Saski C.A."/>
            <person name="Payton A.C."/>
            <person name="Mcbreen J.C."/>
            <person name="Conrad R.E."/>
            <person name="Kollar L.M."/>
            <person name="Olsson S."/>
            <person name="Huttunen S."/>
            <person name="Landis J.B."/>
            <person name="Wickett N.J."/>
            <person name="Johnson M.G."/>
            <person name="Rensing S.A."/>
            <person name="Grimwood J."/>
            <person name="Schmutz J."/>
            <person name="Mcdaniel S.F."/>
        </authorList>
    </citation>
    <scope>NUCLEOTIDE SEQUENCE</scope>
    <source>
        <strain evidence="17">R40</strain>
    </source>
</reference>
<keyword evidence="5" id="KW-0808">Transferase</keyword>
<evidence type="ECO:0000313" key="18">
    <source>
        <dbReference type="Proteomes" id="UP000822688"/>
    </source>
</evidence>
<evidence type="ECO:0000256" key="4">
    <source>
        <dbReference type="ARBA" id="ARBA00012483"/>
    </source>
</evidence>
<dbReference type="EC" id="2.3.2.27" evidence="4"/>
<evidence type="ECO:0000259" key="16">
    <source>
        <dbReference type="PROSITE" id="PS50089"/>
    </source>
</evidence>
<keyword evidence="13" id="KW-0863">Zinc-finger</keyword>